<evidence type="ECO:0000256" key="3">
    <source>
        <dbReference type="ARBA" id="ARBA00007494"/>
    </source>
</evidence>
<dbReference type="PROSITE" id="PS51686">
    <property type="entry name" value="SAM_MT_RSMB_NOP"/>
    <property type="match status" value="1"/>
</dbReference>
<dbReference type="GO" id="GO:0070475">
    <property type="term" value="P:rRNA base methylation"/>
    <property type="evidence" value="ECO:0007669"/>
    <property type="project" value="TreeGrafter"/>
</dbReference>
<keyword evidence="7 14" id="KW-0489">Methyltransferase</keyword>
<feature type="binding site" evidence="14">
    <location>
        <position position="344"/>
    </location>
    <ligand>
        <name>S-adenosyl-L-methionine</name>
        <dbReference type="ChEBI" id="CHEBI:59789"/>
    </ligand>
</feature>
<dbReference type="InterPro" id="IPR001678">
    <property type="entry name" value="MeTrfase_RsmB-F_NOP2_dom"/>
</dbReference>
<gene>
    <name evidence="17" type="ordered locus">Thivi_3196</name>
</gene>
<dbReference type="Pfam" id="PF22458">
    <property type="entry name" value="RsmF-B_ferredox"/>
    <property type="match status" value="1"/>
</dbReference>
<evidence type="ECO:0000256" key="10">
    <source>
        <dbReference type="ARBA" id="ARBA00022884"/>
    </source>
</evidence>
<comment type="similarity">
    <text evidence="3 14">Belongs to the class I-like SAM-binding methyltransferase superfamily. RsmB/NOP family.</text>
</comment>
<dbReference type="KEGG" id="tvi:Thivi_3196"/>
<name>I3YDK5_THIV6</name>
<keyword evidence="5" id="KW-0963">Cytoplasm</keyword>
<dbReference type="Gene3D" id="3.30.70.1170">
    <property type="entry name" value="Sun protein, domain 3"/>
    <property type="match status" value="1"/>
</dbReference>
<dbReference type="InterPro" id="IPR018314">
    <property type="entry name" value="RsmB/NOL1/NOP2-like_CS"/>
</dbReference>
<dbReference type="GO" id="GO:0003723">
    <property type="term" value="F:RNA binding"/>
    <property type="evidence" value="ECO:0007669"/>
    <property type="project" value="UniProtKB-UniRule"/>
</dbReference>
<proteinExistence type="inferred from homology"/>
<dbReference type="GO" id="GO:0009383">
    <property type="term" value="F:rRNA (cytosine-C5-)-methyltransferase activity"/>
    <property type="evidence" value="ECO:0007669"/>
    <property type="project" value="TreeGrafter"/>
</dbReference>
<feature type="domain" description="SAM-dependent MTase RsmB/NOP-type" evidence="16">
    <location>
        <begin position="185"/>
        <end position="455"/>
    </location>
</feature>
<dbReference type="SUPFAM" id="SSF53335">
    <property type="entry name" value="S-adenosyl-L-methionine-dependent methyltransferases"/>
    <property type="match status" value="1"/>
</dbReference>
<dbReference type="eggNOG" id="COG0144">
    <property type="taxonomic scope" value="Bacteria"/>
</dbReference>
<evidence type="ECO:0000259" key="16">
    <source>
        <dbReference type="PROSITE" id="PS51686"/>
    </source>
</evidence>
<dbReference type="PANTHER" id="PTHR22807:SF61">
    <property type="entry name" value="NOL1_NOP2_SUN FAMILY PROTEIN _ ANTITERMINATION NUSB DOMAIN-CONTAINING PROTEIN"/>
    <property type="match status" value="1"/>
</dbReference>
<keyword evidence="8 14" id="KW-0808">Transferase</keyword>
<feature type="region of interest" description="Disordered" evidence="15">
    <location>
        <begin position="1"/>
        <end position="23"/>
    </location>
</feature>
<dbReference type="EMBL" id="CP003154">
    <property type="protein sequence ID" value="AFL75073.1"/>
    <property type="molecule type" value="Genomic_DNA"/>
</dbReference>
<accession>I3YDK5</accession>
<protein>
    <recommendedName>
        <fullName evidence="4">16S rRNA (cytosine(967)-C(5))-methyltransferase</fullName>
        <ecNumber evidence="4">2.1.1.176</ecNumber>
    </recommendedName>
    <alternativeName>
        <fullName evidence="11">16S rRNA m5C967 methyltransferase</fullName>
    </alternativeName>
    <alternativeName>
        <fullName evidence="12">rRNA (cytosine-C(5)-)-methyltransferase RsmB</fullName>
    </alternativeName>
</protein>
<dbReference type="PRINTS" id="PR02008">
    <property type="entry name" value="RCMTFAMILY"/>
</dbReference>
<feature type="binding site" evidence="14">
    <location>
        <begin position="275"/>
        <end position="281"/>
    </location>
    <ligand>
        <name>S-adenosyl-L-methionine</name>
        <dbReference type="ChEBI" id="CHEBI:59789"/>
    </ligand>
</feature>
<dbReference type="NCBIfam" id="NF008149">
    <property type="entry name" value="PRK10901.1"/>
    <property type="match status" value="1"/>
</dbReference>
<feature type="active site" description="Nucleophile" evidence="14">
    <location>
        <position position="397"/>
    </location>
</feature>
<dbReference type="Gene3D" id="3.40.50.150">
    <property type="entry name" value="Vaccinia Virus protein VP39"/>
    <property type="match status" value="1"/>
</dbReference>
<evidence type="ECO:0000256" key="5">
    <source>
        <dbReference type="ARBA" id="ARBA00022490"/>
    </source>
</evidence>
<dbReference type="InterPro" id="IPR029063">
    <property type="entry name" value="SAM-dependent_MTases_sf"/>
</dbReference>
<evidence type="ECO:0000256" key="15">
    <source>
        <dbReference type="SAM" id="MobiDB-lite"/>
    </source>
</evidence>
<dbReference type="RefSeq" id="WP_014779486.1">
    <property type="nucleotide sequence ID" value="NC_018012.1"/>
</dbReference>
<evidence type="ECO:0000256" key="1">
    <source>
        <dbReference type="ARBA" id="ARBA00002724"/>
    </source>
</evidence>
<dbReference type="OrthoDB" id="9810297at2"/>
<evidence type="ECO:0000256" key="7">
    <source>
        <dbReference type="ARBA" id="ARBA00022603"/>
    </source>
</evidence>
<dbReference type="Pfam" id="PF01029">
    <property type="entry name" value="NusB"/>
    <property type="match status" value="1"/>
</dbReference>
<dbReference type="InterPro" id="IPR006027">
    <property type="entry name" value="NusB_RsmB_TIM44"/>
</dbReference>
<organism evidence="17 18">
    <name type="scientific">Thiocystis violascens (strain ATCC 17096 / DSM 198 / 6111)</name>
    <name type="common">Chromatium violascens</name>
    <dbReference type="NCBI Taxonomy" id="765911"/>
    <lineage>
        <taxon>Bacteria</taxon>
        <taxon>Pseudomonadati</taxon>
        <taxon>Pseudomonadota</taxon>
        <taxon>Gammaproteobacteria</taxon>
        <taxon>Chromatiales</taxon>
        <taxon>Chromatiaceae</taxon>
        <taxon>Thiocystis</taxon>
    </lineage>
</organism>
<evidence type="ECO:0000256" key="6">
    <source>
        <dbReference type="ARBA" id="ARBA00022552"/>
    </source>
</evidence>
<dbReference type="InterPro" id="IPR004573">
    <property type="entry name" value="rRNA_ssu_MeTfrase_B"/>
</dbReference>
<reference evidence="17 18" key="1">
    <citation type="submission" date="2012-06" db="EMBL/GenBank/DDBJ databases">
        <title>Complete sequence of Thiocystis violascens DSM 198.</title>
        <authorList>
            <consortium name="US DOE Joint Genome Institute"/>
            <person name="Lucas S."/>
            <person name="Han J."/>
            <person name="Lapidus A."/>
            <person name="Cheng J.-F."/>
            <person name="Goodwin L."/>
            <person name="Pitluck S."/>
            <person name="Peters L."/>
            <person name="Ovchinnikova G."/>
            <person name="Teshima H."/>
            <person name="Detter J.C."/>
            <person name="Han C."/>
            <person name="Tapia R."/>
            <person name="Land M."/>
            <person name="Hauser L."/>
            <person name="Kyrpides N."/>
            <person name="Ivanova N."/>
            <person name="Pagani I."/>
            <person name="Vogl K."/>
            <person name="Liu Z."/>
            <person name="Frigaard N.-U."/>
            <person name="Bryant D."/>
            <person name="Woyke T."/>
        </authorList>
    </citation>
    <scope>NUCLEOTIDE SEQUENCE [LARGE SCALE GENOMIC DNA]</scope>
    <source>
        <strain evidence="18">ATCC 17096 / DSM 198 / 6111</strain>
    </source>
</reference>
<dbReference type="InterPro" id="IPR049560">
    <property type="entry name" value="MeTrfase_RsmB-F_NOP2_cat"/>
</dbReference>
<evidence type="ECO:0000256" key="9">
    <source>
        <dbReference type="ARBA" id="ARBA00022691"/>
    </source>
</evidence>
<comment type="catalytic activity">
    <reaction evidence="13">
        <text>cytidine(967) in 16S rRNA + S-adenosyl-L-methionine = 5-methylcytidine(967) in 16S rRNA + S-adenosyl-L-homocysteine + H(+)</text>
        <dbReference type="Rhea" id="RHEA:42748"/>
        <dbReference type="Rhea" id="RHEA-COMP:10219"/>
        <dbReference type="Rhea" id="RHEA-COMP:10220"/>
        <dbReference type="ChEBI" id="CHEBI:15378"/>
        <dbReference type="ChEBI" id="CHEBI:57856"/>
        <dbReference type="ChEBI" id="CHEBI:59789"/>
        <dbReference type="ChEBI" id="CHEBI:74483"/>
        <dbReference type="ChEBI" id="CHEBI:82748"/>
        <dbReference type="EC" id="2.1.1.176"/>
    </reaction>
</comment>
<keyword evidence="6" id="KW-0698">rRNA processing</keyword>
<dbReference type="FunFam" id="3.40.50.150:FF:000022">
    <property type="entry name" value="Ribosomal RNA small subunit methyltransferase B"/>
    <property type="match status" value="1"/>
</dbReference>
<dbReference type="Proteomes" id="UP000006062">
    <property type="component" value="Chromosome"/>
</dbReference>
<dbReference type="EC" id="2.1.1.176" evidence="4"/>
<keyword evidence="18" id="KW-1185">Reference proteome</keyword>
<dbReference type="InterPro" id="IPR035926">
    <property type="entry name" value="NusB-like_sf"/>
</dbReference>
<sequence>MHDTWTGCGLVDPGQHASPGTPAGAEARAAAALNLHRVRDQGQSLTRVLQQPQAARAPADQPLIQEMTYGALRLLPRLEALAGRLLNRPVKKSDRDLEALILIGLYQLIAMKIPAHAAVSATVDASRLLGKPDKAPLVNALLRRFLRERETLLAEIEHEPGARWLFPDWLLTRLRRDWPEDWERIVDASNARPPMALRVNRLRASLSDYADQLAAAGIAARPVPGCEMGLILDRPHATRDLPGFERGLVSVQDSGAQLAAHWLDATPGQRVLDACAAPGGKTAAILERADNALDLIAIDSDASRLDTVRATLDRLGLTASVIQADAAAPQGTWTERPFDRILLDVPCSATGVIRRHPDIKWLRRDRDIPELAATQAAMLDAIWPLLAPGGRLLYATCSLLAEENHEQIAAFLSRQPEARERDLPTASGQTCPRGRQWLPTPDGSDGFYYAIIERVSA</sequence>
<dbReference type="STRING" id="765911.Thivi_3196"/>
<dbReference type="eggNOG" id="COG0781">
    <property type="taxonomic scope" value="Bacteria"/>
</dbReference>
<dbReference type="CDD" id="cd02440">
    <property type="entry name" value="AdoMet_MTases"/>
    <property type="match status" value="1"/>
</dbReference>
<dbReference type="PANTHER" id="PTHR22807">
    <property type="entry name" value="NOP2 YEAST -RELATED NOL1/NOP2/FMU SUN DOMAIN-CONTAINING"/>
    <property type="match status" value="1"/>
</dbReference>
<dbReference type="HOGENOM" id="CLU_005316_0_4_6"/>
<dbReference type="AlphaFoldDB" id="I3YDK5"/>
<dbReference type="GO" id="GO:0005829">
    <property type="term" value="C:cytosol"/>
    <property type="evidence" value="ECO:0007669"/>
    <property type="project" value="TreeGrafter"/>
</dbReference>
<feature type="binding site" evidence="14">
    <location>
        <position position="299"/>
    </location>
    <ligand>
        <name>S-adenosyl-L-methionine</name>
        <dbReference type="ChEBI" id="CHEBI:59789"/>
    </ligand>
</feature>
<keyword evidence="10 14" id="KW-0694">RNA-binding</keyword>
<evidence type="ECO:0000256" key="13">
    <source>
        <dbReference type="ARBA" id="ARBA00047283"/>
    </source>
</evidence>
<dbReference type="InterPro" id="IPR023267">
    <property type="entry name" value="RCMT"/>
</dbReference>
<dbReference type="SUPFAM" id="SSF48013">
    <property type="entry name" value="NusB-like"/>
    <property type="match status" value="1"/>
</dbReference>
<comment type="subcellular location">
    <subcellularLocation>
        <location evidence="2">Cytoplasm</location>
    </subcellularLocation>
</comment>
<evidence type="ECO:0000256" key="4">
    <source>
        <dbReference type="ARBA" id="ARBA00012140"/>
    </source>
</evidence>
<dbReference type="Pfam" id="PF01189">
    <property type="entry name" value="Methyltr_RsmB-F"/>
    <property type="match status" value="1"/>
</dbReference>
<evidence type="ECO:0000313" key="17">
    <source>
        <dbReference type="EMBL" id="AFL75073.1"/>
    </source>
</evidence>
<evidence type="ECO:0000256" key="2">
    <source>
        <dbReference type="ARBA" id="ARBA00004496"/>
    </source>
</evidence>
<dbReference type="InterPro" id="IPR054728">
    <property type="entry name" value="RsmB-like_ferredoxin"/>
</dbReference>
<evidence type="ECO:0000256" key="12">
    <source>
        <dbReference type="ARBA" id="ARBA00031088"/>
    </source>
</evidence>
<dbReference type="GO" id="GO:0006355">
    <property type="term" value="P:regulation of DNA-templated transcription"/>
    <property type="evidence" value="ECO:0007669"/>
    <property type="project" value="InterPro"/>
</dbReference>
<dbReference type="Gene3D" id="1.10.940.10">
    <property type="entry name" value="NusB-like"/>
    <property type="match status" value="1"/>
</dbReference>
<dbReference type="PROSITE" id="PS01153">
    <property type="entry name" value="NOL1_NOP2_SUN"/>
    <property type="match status" value="1"/>
</dbReference>
<evidence type="ECO:0000256" key="11">
    <source>
        <dbReference type="ARBA" id="ARBA00030399"/>
    </source>
</evidence>
<dbReference type="NCBIfam" id="TIGR00563">
    <property type="entry name" value="rsmB"/>
    <property type="match status" value="1"/>
</dbReference>
<evidence type="ECO:0000313" key="18">
    <source>
        <dbReference type="Proteomes" id="UP000006062"/>
    </source>
</evidence>
<comment type="function">
    <text evidence="1">Specifically methylates the cytosine at position 967 (m5C967) of 16S rRNA.</text>
</comment>
<keyword evidence="9 14" id="KW-0949">S-adenosyl-L-methionine</keyword>
<dbReference type="Gene3D" id="1.10.287.730">
    <property type="entry name" value="Helix hairpin bin"/>
    <property type="match status" value="1"/>
</dbReference>
<evidence type="ECO:0000256" key="14">
    <source>
        <dbReference type="PROSITE-ProRule" id="PRU01023"/>
    </source>
</evidence>
<evidence type="ECO:0000256" key="8">
    <source>
        <dbReference type="ARBA" id="ARBA00022679"/>
    </source>
</evidence>
<feature type="binding site" evidence="14">
    <location>
        <position position="325"/>
    </location>
    <ligand>
        <name>S-adenosyl-L-methionine</name>
        <dbReference type="ChEBI" id="CHEBI:59789"/>
    </ligand>
</feature>